<proteinExistence type="predicted"/>
<feature type="domain" description="FAD dependent oxidoreductase" evidence="1">
    <location>
        <begin position="2"/>
        <end position="32"/>
    </location>
</feature>
<comment type="caution">
    <text evidence="2">The sequence shown here is derived from an EMBL/GenBank/DDBJ whole genome shotgun (WGS) entry which is preliminary data.</text>
</comment>
<protein>
    <recommendedName>
        <fullName evidence="1">FAD dependent oxidoreductase domain-containing protein</fullName>
    </recommendedName>
</protein>
<evidence type="ECO:0000313" key="2">
    <source>
        <dbReference type="EMBL" id="GAA1537602.1"/>
    </source>
</evidence>
<dbReference type="PANTHER" id="PTHR46865:SF8">
    <property type="entry name" value="POSSIBLE OXIDOREDUCTASE"/>
    <property type="match status" value="1"/>
</dbReference>
<evidence type="ECO:0000259" key="1">
    <source>
        <dbReference type="Pfam" id="PF01266"/>
    </source>
</evidence>
<evidence type="ECO:0000313" key="3">
    <source>
        <dbReference type="Proteomes" id="UP001501791"/>
    </source>
</evidence>
<dbReference type="InterPro" id="IPR036188">
    <property type="entry name" value="FAD/NAD-bd_sf"/>
</dbReference>
<dbReference type="PANTHER" id="PTHR46865">
    <property type="entry name" value="OXIDOREDUCTASE-RELATED"/>
    <property type="match status" value="1"/>
</dbReference>
<sequence>MRVLIIGAGIAGSTLAYWLQRAGHEPTLLELAPTLRRGGYLIDFWGTRIRRRGADGGRASAPGRGI</sequence>
<name>A0ABP4M4Q5_9MICO</name>
<dbReference type="Gene3D" id="3.50.50.60">
    <property type="entry name" value="FAD/NAD(P)-binding domain"/>
    <property type="match status" value="1"/>
</dbReference>
<dbReference type="EMBL" id="BAAALY010000004">
    <property type="protein sequence ID" value="GAA1537602.1"/>
    <property type="molecule type" value="Genomic_DNA"/>
</dbReference>
<dbReference type="InterPro" id="IPR006076">
    <property type="entry name" value="FAD-dep_OxRdtase"/>
</dbReference>
<dbReference type="SUPFAM" id="SSF51905">
    <property type="entry name" value="FAD/NAD(P)-binding domain"/>
    <property type="match status" value="1"/>
</dbReference>
<dbReference type="Gene3D" id="3.30.9.10">
    <property type="entry name" value="D-Amino Acid Oxidase, subunit A, domain 2"/>
    <property type="match status" value="1"/>
</dbReference>
<dbReference type="InterPro" id="IPR051704">
    <property type="entry name" value="FAD_aromatic-hydroxylase"/>
</dbReference>
<accession>A0ABP4M4Q5</accession>
<keyword evidence="3" id="KW-1185">Reference proteome</keyword>
<gene>
    <name evidence="2" type="ORF">GCM10009691_11030</name>
</gene>
<organism evidence="2 3">
    <name type="scientific">Brevibacterium picturae</name>
    <dbReference type="NCBI Taxonomy" id="260553"/>
    <lineage>
        <taxon>Bacteria</taxon>
        <taxon>Bacillati</taxon>
        <taxon>Actinomycetota</taxon>
        <taxon>Actinomycetes</taxon>
        <taxon>Micrococcales</taxon>
        <taxon>Brevibacteriaceae</taxon>
        <taxon>Brevibacterium</taxon>
    </lineage>
</organism>
<dbReference type="Pfam" id="PF01266">
    <property type="entry name" value="DAO"/>
    <property type="match status" value="1"/>
</dbReference>
<dbReference type="Proteomes" id="UP001501791">
    <property type="component" value="Unassembled WGS sequence"/>
</dbReference>
<reference evidence="3" key="1">
    <citation type="journal article" date="2019" name="Int. J. Syst. Evol. Microbiol.">
        <title>The Global Catalogue of Microorganisms (GCM) 10K type strain sequencing project: providing services to taxonomists for standard genome sequencing and annotation.</title>
        <authorList>
            <consortium name="The Broad Institute Genomics Platform"/>
            <consortium name="The Broad Institute Genome Sequencing Center for Infectious Disease"/>
            <person name="Wu L."/>
            <person name="Ma J."/>
        </authorList>
    </citation>
    <scope>NUCLEOTIDE SEQUENCE [LARGE SCALE GENOMIC DNA]</scope>
    <source>
        <strain evidence="3">JCM 13319</strain>
    </source>
</reference>